<feature type="compositionally biased region" description="Polar residues" evidence="1">
    <location>
        <begin position="1"/>
        <end position="12"/>
    </location>
</feature>
<feature type="region of interest" description="Disordered" evidence="1">
    <location>
        <begin position="1"/>
        <end position="42"/>
    </location>
</feature>
<evidence type="ECO:0000256" key="1">
    <source>
        <dbReference type="SAM" id="MobiDB-lite"/>
    </source>
</evidence>
<dbReference type="OrthoDB" id="5411773at2759"/>
<feature type="region of interest" description="Disordered" evidence="1">
    <location>
        <begin position="583"/>
        <end position="625"/>
    </location>
</feature>
<gene>
    <name evidence="2" type="ORF">K432DRAFT_319242</name>
</gene>
<organism evidence="2 3">
    <name type="scientific">Lepidopterella palustris CBS 459.81</name>
    <dbReference type="NCBI Taxonomy" id="1314670"/>
    <lineage>
        <taxon>Eukaryota</taxon>
        <taxon>Fungi</taxon>
        <taxon>Dikarya</taxon>
        <taxon>Ascomycota</taxon>
        <taxon>Pezizomycotina</taxon>
        <taxon>Dothideomycetes</taxon>
        <taxon>Pleosporomycetidae</taxon>
        <taxon>Mytilinidiales</taxon>
        <taxon>Argynnaceae</taxon>
        <taxon>Lepidopterella</taxon>
    </lineage>
</organism>
<feature type="compositionally biased region" description="Acidic residues" evidence="1">
    <location>
        <begin position="616"/>
        <end position="625"/>
    </location>
</feature>
<evidence type="ECO:0000313" key="2">
    <source>
        <dbReference type="EMBL" id="OCK84926.1"/>
    </source>
</evidence>
<feature type="compositionally biased region" description="Polar residues" evidence="1">
    <location>
        <begin position="584"/>
        <end position="601"/>
    </location>
</feature>
<dbReference type="AlphaFoldDB" id="A0A8E2EJG1"/>
<sequence>MTARQTQRSSLLIPQDVASSPPSSAEATSAASPAPEPIRTFTAPTKPRTFFYRPIKPLTYELRNHSTVYLEDGQYVEAFAFLNNLLVSATSTSTPDRPHQAFIPPPQHLALASTLIVYPPVTTKAKSLERQYASNAALRYLRNVCKTVDPLSENLLVAFTFSGPGSTRRGGRHWGAEPESPDSDDGERTIKSNVANASSLYQRAEDFWQIVGWAFNCSLCWKKRWERWRLWLELMLDFLEADWHERSRLSMEEGADVEQLFTQSLIWQYTASRDPQSRASRRRILRAILADGNGKSLKEFTEVFKNETKEVKIEEGNTIKHRKVLDIENGEFGDYGVDDDEDAIMDDVDVRTSKRLASRRAFGKWSSPNSSNESMSEDEDEMKSEESSSAVDRLGGIDAVGLRQRLLAIIADVALAVPKLFTNIEDLFDLYTEFFRPLPTSTFGCLLSTSKLPSAAQIMLNVNLLLPLLASNFPRHITTLPAQEHLERYFLPFPAINHSYADNAKISLILESILMQMMDSNALEPTDGLKAAILAGVAAREKKACGDARRKKGRGNEEDWAKEIMQMSKERLLGLLDILELATSPPSGSMDDNSNPQIEGQSSPLSSAISMPSGSLEEEENDMKS</sequence>
<accession>A0A8E2EJG1</accession>
<protein>
    <submittedName>
        <fullName evidence="2">Uncharacterized protein</fullName>
    </submittedName>
</protein>
<dbReference type="EMBL" id="KV744827">
    <property type="protein sequence ID" value="OCK84926.1"/>
    <property type="molecule type" value="Genomic_DNA"/>
</dbReference>
<proteinExistence type="predicted"/>
<feature type="compositionally biased region" description="Low complexity" evidence="1">
    <location>
        <begin position="18"/>
        <end position="33"/>
    </location>
</feature>
<evidence type="ECO:0000313" key="3">
    <source>
        <dbReference type="Proteomes" id="UP000250266"/>
    </source>
</evidence>
<keyword evidence="3" id="KW-1185">Reference proteome</keyword>
<feature type="compositionally biased region" description="Low complexity" evidence="1">
    <location>
        <begin position="602"/>
        <end position="615"/>
    </location>
</feature>
<name>A0A8E2EJG1_9PEZI</name>
<feature type="region of interest" description="Disordered" evidence="1">
    <location>
        <begin position="363"/>
        <end position="389"/>
    </location>
</feature>
<dbReference type="Proteomes" id="UP000250266">
    <property type="component" value="Unassembled WGS sequence"/>
</dbReference>
<feature type="region of interest" description="Disordered" evidence="1">
    <location>
        <begin position="165"/>
        <end position="188"/>
    </location>
</feature>
<reference evidence="2 3" key="1">
    <citation type="journal article" date="2016" name="Nat. Commun.">
        <title>Ectomycorrhizal ecology is imprinted in the genome of the dominant symbiotic fungus Cenococcum geophilum.</title>
        <authorList>
            <consortium name="DOE Joint Genome Institute"/>
            <person name="Peter M."/>
            <person name="Kohler A."/>
            <person name="Ohm R.A."/>
            <person name="Kuo A."/>
            <person name="Krutzmann J."/>
            <person name="Morin E."/>
            <person name="Arend M."/>
            <person name="Barry K.W."/>
            <person name="Binder M."/>
            <person name="Choi C."/>
            <person name="Clum A."/>
            <person name="Copeland A."/>
            <person name="Grisel N."/>
            <person name="Haridas S."/>
            <person name="Kipfer T."/>
            <person name="LaButti K."/>
            <person name="Lindquist E."/>
            <person name="Lipzen A."/>
            <person name="Maire R."/>
            <person name="Meier B."/>
            <person name="Mihaltcheva S."/>
            <person name="Molinier V."/>
            <person name="Murat C."/>
            <person name="Poggeler S."/>
            <person name="Quandt C.A."/>
            <person name="Sperisen C."/>
            <person name="Tritt A."/>
            <person name="Tisserant E."/>
            <person name="Crous P.W."/>
            <person name="Henrissat B."/>
            <person name="Nehls U."/>
            <person name="Egli S."/>
            <person name="Spatafora J.W."/>
            <person name="Grigoriev I.V."/>
            <person name="Martin F.M."/>
        </authorList>
    </citation>
    <scope>NUCLEOTIDE SEQUENCE [LARGE SCALE GENOMIC DNA]</scope>
    <source>
        <strain evidence="2 3">CBS 459.81</strain>
    </source>
</reference>